<dbReference type="EMBL" id="CP072643">
    <property type="protein sequence ID" value="QUV95177.1"/>
    <property type="molecule type" value="Genomic_DNA"/>
</dbReference>
<reference evidence="1 2" key="1">
    <citation type="submission" date="2021-03" db="EMBL/GenBank/DDBJ databases">
        <title>Genomic and phenotypic characterization of Chloracidobacterium isolates provides evidence for multiple species.</title>
        <authorList>
            <person name="Saini M.K."/>
            <person name="Costas A.M.G."/>
            <person name="Tank M."/>
            <person name="Bryant D.A."/>
        </authorList>
    </citation>
    <scope>NUCLEOTIDE SEQUENCE [LARGE SCALE GENOMIC DNA]</scope>
    <source>
        <strain evidence="1 2">N</strain>
    </source>
</reference>
<sequence>MRNLWRRYAWLRYGLCLWVVLGLLPVAATAHQPDEPKKAPAVEGEYDMEITVTGAGIFPVELKVMRDEQGKLTCESKDQIGVSITGITVDDDGQVTLTGNYQGMEFEFKGKLEGDTMKGEFDISGYAGTWVATRRKPSKE</sequence>
<dbReference type="RefSeq" id="WP_211423413.1">
    <property type="nucleotide sequence ID" value="NZ_CP072643.1"/>
</dbReference>
<protein>
    <recommendedName>
        <fullName evidence="3">Lipocalin-like domain-containing protein</fullName>
    </recommendedName>
</protein>
<evidence type="ECO:0000313" key="1">
    <source>
        <dbReference type="EMBL" id="QUV95177.1"/>
    </source>
</evidence>
<name>A0ABX8B3J3_9BACT</name>
<accession>A0ABX8B3J3</accession>
<keyword evidence="2" id="KW-1185">Reference proteome</keyword>
<gene>
    <name evidence="1" type="ORF">J8C05_14235</name>
</gene>
<organism evidence="1 2">
    <name type="scientific">Chloracidobacterium sp. N</name>
    <dbReference type="NCBI Taxonomy" id="2821540"/>
    <lineage>
        <taxon>Bacteria</taxon>
        <taxon>Pseudomonadati</taxon>
        <taxon>Acidobacteriota</taxon>
        <taxon>Terriglobia</taxon>
        <taxon>Terriglobales</taxon>
        <taxon>Acidobacteriaceae</taxon>
        <taxon>Chloracidobacterium</taxon>
        <taxon>Chloracidobacterium aggregatum</taxon>
    </lineage>
</organism>
<evidence type="ECO:0008006" key="3">
    <source>
        <dbReference type="Google" id="ProtNLM"/>
    </source>
</evidence>
<dbReference type="Proteomes" id="UP000677668">
    <property type="component" value="Chromosome 2"/>
</dbReference>
<evidence type="ECO:0000313" key="2">
    <source>
        <dbReference type="Proteomes" id="UP000677668"/>
    </source>
</evidence>
<proteinExistence type="predicted"/>